<feature type="compositionally biased region" description="Polar residues" evidence="1">
    <location>
        <begin position="309"/>
        <end position="327"/>
    </location>
</feature>
<proteinExistence type="predicted"/>
<feature type="region of interest" description="Disordered" evidence="1">
    <location>
        <begin position="249"/>
        <end position="269"/>
    </location>
</feature>
<feature type="region of interest" description="Disordered" evidence="1">
    <location>
        <begin position="284"/>
        <end position="379"/>
    </location>
</feature>
<dbReference type="EMBL" id="NEVH01003746">
    <property type="protein sequence ID" value="PNF40222.1"/>
    <property type="molecule type" value="Genomic_DNA"/>
</dbReference>
<evidence type="ECO:0000256" key="1">
    <source>
        <dbReference type="SAM" id="MobiDB-lite"/>
    </source>
</evidence>
<feature type="compositionally biased region" description="Polar residues" evidence="1">
    <location>
        <begin position="475"/>
        <end position="499"/>
    </location>
</feature>
<name>A0A2J7RHA6_9NEOP</name>
<dbReference type="AlphaFoldDB" id="A0A2J7RHA6"/>
<feature type="compositionally biased region" description="Polar residues" evidence="1">
    <location>
        <begin position="369"/>
        <end position="379"/>
    </location>
</feature>
<comment type="caution">
    <text evidence="2">The sequence shown here is derived from an EMBL/GenBank/DDBJ whole genome shotgun (WGS) entry which is preliminary data.</text>
</comment>
<keyword evidence="3" id="KW-1185">Reference proteome</keyword>
<accession>A0A2J7RHA6</accession>
<evidence type="ECO:0000313" key="2">
    <source>
        <dbReference type="EMBL" id="PNF40222.1"/>
    </source>
</evidence>
<evidence type="ECO:0000313" key="3">
    <source>
        <dbReference type="Proteomes" id="UP000235965"/>
    </source>
</evidence>
<gene>
    <name evidence="2" type="ORF">B7P43_G08282</name>
</gene>
<dbReference type="Proteomes" id="UP000235965">
    <property type="component" value="Unassembled WGS sequence"/>
</dbReference>
<protein>
    <submittedName>
        <fullName evidence="2">Uncharacterized protein</fullName>
    </submittedName>
</protein>
<sequence length="499" mass="54926">MILDETQKISFRRKHYSKVVTTRAIKKQWSYDEQASGSAGLSGNPLISSKHTYIPSTCIGDNGKSLSQLHSEVATGNDTCHNNERESITSRIVISKGLSCSELIPAKTEMAFSEMALSDELLDIQSDGLFCTNLNGQISSEFSASSSDFINGRQITKSDSSFLEDYCGSGKVCIEEAISCDDKPITYHDLQKNVHDNEHSGPDVDVPCSNNLESDTDMSIIEHTTVITKHVEPETLQNIEHKVNIEHAQNNSNLPTSKPFDTCRDHTPSIPHEETVLEKVLCGNHVNDNPKQPHRENTATSTEKPKSESVATVTEQPKSENVGTSTEQPRREHVATSTKRPKKEHVATSTEEPKSENVATSTERPRSRSVATSTDEPFSHIATSTDMTLAKHAAISIQSSFEDQDTAVIHVESVTQMPSEEDLQTQSSRSHSYDLPYDDHISSDNSDSVICTNITRNEATVTGTDQSELDENTEDSSLQEVESSSDELPSTVQTSCFPF</sequence>
<organism evidence="2 3">
    <name type="scientific">Cryptotermes secundus</name>
    <dbReference type="NCBI Taxonomy" id="105785"/>
    <lineage>
        <taxon>Eukaryota</taxon>
        <taxon>Metazoa</taxon>
        <taxon>Ecdysozoa</taxon>
        <taxon>Arthropoda</taxon>
        <taxon>Hexapoda</taxon>
        <taxon>Insecta</taxon>
        <taxon>Pterygota</taxon>
        <taxon>Neoptera</taxon>
        <taxon>Polyneoptera</taxon>
        <taxon>Dictyoptera</taxon>
        <taxon>Blattodea</taxon>
        <taxon>Blattoidea</taxon>
        <taxon>Termitoidae</taxon>
        <taxon>Kalotermitidae</taxon>
        <taxon>Cryptotermitinae</taxon>
        <taxon>Cryptotermes</taxon>
    </lineage>
</organism>
<feature type="region of interest" description="Disordered" evidence="1">
    <location>
        <begin position="459"/>
        <end position="499"/>
    </location>
</feature>
<dbReference type="InParanoid" id="A0A2J7RHA6"/>
<reference evidence="2 3" key="1">
    <citation type="submission" date="2017-12" db="EMBL/GenBank/DDBJ databases">
        <title>Hemimetabolous genomes reveal molecular basis of termite eusociality.</title>
        <authorList>
            <person name="Harrison M.C."/>
            <person name="Jongepier E."/>
            <person name="Robertson H.M."/>
            <person name="Arning N."/>
            <person name="Bitard-Feildel T."/>
            <person name="Chao H."/>
            <person name="Childers C.P."/>
            <person name="Dinh H."/>
            <person name="Doddapaneni H."/>
            <person name="Dugan S."/>
            <person name="Gowin J."/>
            <person name="Greiner C."/>
            <person name="Han Y."/>
            <person name="Hu H."/>
            <person name="Hughes D.S.T."/>
            <person name="Huylmans A.-K."/>
            <person name="Kemena C."/>
            <person name="Kremer L.P.M."/>
            <person name="Lee S.L."/>
            <person name="Lopez-Ezquerra A."/>
            <person name="Mallet L."/>
            <person name="Monroy-Kuhn J.M."/>
            <person name="Moser A."/>
            <person name="Murali S.C."/>
            <person name="Muzny D.M."/>
            <person name="Otani S."/>
            <person name="Piulachs M.-D."/>
            <person name="Poelchau M."/>
            <person name="Qu J."/>
            <person name="Schaub F."/>
            <person name="Wada-Katsumata A."/>
            <person name="Worley K.C."/>
            <person name="Xie Q."/>
            <person name="Ylla G."/>
            <person name="Poulsen M."/>
            <person name="Gibbs R.A."/>
            <person name="Schal C."/>
            <person name="Richards S."/>
            <person name="Belles X."/>
            <person name="Korb J."/>
            <person name="Bornberg-Bauer E."/>
        </authorList>
    </citation>
    <scope>NUCLEOTIDE SEQUENCE [LARGE SCALE GENOMIC DNA]</scope>
    <source>
        <tissue evidence="2">Whole body</tissue>
    </source>
</reference>
<feature type="compositionally biased region" description="Basic and acidic residues" evidence="1">
    <location>
        <begin position="291"/>
        <end position="307"/>
    </location>
</feature>